<dbReference type="PANTHER" id="PTHR13504">
    <property type="entry name" value="FIDO DOMAIN-CONTAINING PROTEIN DDB_G0283145"/>
    <property type="match status" value="1"/>
</dbReference>
<feature type="binding site" evidence="1">
    <location>
        <position position="192"/>
    </location>
    <ligand>
        <name>ATP</name>
        <dbReference type="ChEBI" id="CHEBI:30616"/>
    </ligand>
</feature>
<feature type="binding site" evidence="3">
    <location>
        <begin position="234"/>
        <end position="235"/>
    </location>
    <ligand>
        <name>ATP</name>
        <dbReference type="ChEBI" id="CHEBI:30616"/>
    </ligand>
</feature>
<feature type="binding site" evidence="1">
    <location>
        <position position="234"/>
    </location>
    <ligand>
        <name>ATP</name>
        <dbReference type="ChEBI" id="CHEBI:30616"/>
    </ligand>
</feature>
<dbReference type="InterPro" id="IPR026287">
    <property type="entry name" value="SoFic-like"/>
</dbReference>
<dbReference type="PANTHER" id="PTHR13504:SF35">
    <property type="entry name" value="PROTEIN ADENYLYLTRANSFERASE SOFIC"/>
    <property type="match status" value="1"/>
</dbReference>
<dbReference type="Pfam" id="PF21248">
    <property type="entry name" value="SoFic-like_C"/>
    <property type="match status" value="1"/>
</dbReference>
<sequence length="357" mass="41203">MNNEYTHPFLPLKQEIESKKVLKKIVSANIALAELKGAVKSIPNQSILINALSLQEAKDSSEVENIVTTHDELYRADISTSNISHQAKEVQNYREALYRGFSLVQEHKLLLKKHIIEIQQVLEKNNAGIRTQAGTMLKNEKTGEVIYTPPQNHQDIQNLMDNLEQYINDPDMDDYDTLVKMAIIHYQFESIHPFYDGNGRTGRIINILYLMLNGLLELPILYLSSYIISNKNDYYRLLTEVRTENSWEEWILYMLDGIEQTSKESVKLIANINVTMTEVKLSLKSKLPKIYSKDLLELIFKHPYTKISFLVDELGVTRKTATSYLRAIEDIGILESTKVGRDVYFINKQLFSLLQNR</sequence>
<dbReference type="InterPro" id="IPR036388">
    <property type="entry name" value="WH-like_DNA-bd_sf"/>
</dbReference>
<dbReference type="SUPFAM" id="SSF46785">
    <property type="entry name" value="Winged helix' DNA-binding domain"/>
    <property type="match status" value="1"/>
</dbReference>
<accession>A0A975GDY2</accession>
<feature type="active site" evidence="2">
    <location>
        <position position="192"/>
    </location>
</feature>
<dbReference type="RefSeq" id="WP_207561660.1">
    <property type="nucleotide sequence ID" value="NZ_CP046072.1"/>
</dbReference>
<dbReference type="Pfam" id="PF02661">
    <property type="entry name" value="Fic"/>
    <property type="match status" value="1"/>
</dbReference>
<dbReference type="SUPFAM" id="SSF140931">
    <property type="entry name" value="Fic-like"/>
    <property type="match status" value="1"/>
</dbReference>
<dbReference type="InterPro" id="IPR036390">
    <property type="entry name" value="WH_DNA-bd_sf"/>
</dbReference>
<name>A0A975GDY2_9BACT</name>
<dbReference type="InterPro" id="IPR003812">
    <property type="entry name" value="Fido"/>
</dbReference>
<gene>
    <name evidence="5" type="ORF">GJV85_12260</name>
</gene>
<evidence type="ECO:0000256" key="3">
    <source>
        <dbReference type="PIRSR" id="PIRSR640198-2"/>
    </source>
</evidence>
<dbReference type="Gene3D" id="1.10.10.10">
    <property type="entry name" value="Winged helix-like DNA-binding domain superfamily/Winged helix DNA-binding domain"/>
    <property type="match status" value="1"/>
</dbReference>
<dbReference type="InterPro" id="IPR040198">
    <property type="entry name" value="Fido_containing"/>
</dbReference>
<dbReference type="PIRSF" id="PIRSF038925">
    <property type="entry name" value="AMP-prot_trans"/>
    <property type="match status" value="1"/>
</dbReference>
<keyword evidence="1" id="KW-0547">Nucleotide-binding</keyword>
<evidence type="ECO:0000256" key="1">
    <source>
        <dbReference type="PIRSR" id="PIRSR038925-1"/>
    </source>
</evidence>
<dbReference type="EMBL" id="CP046072">
    <property type="protein sequence ID" value="QSZ42848.1"/>
    <property type="molecule type" value="Genomic_DNA"/>
</dbReference>
<organism evidence="5 6">
    <name type="scientific">Sulfurimonas aquatica</name>
    <dbReference type="NCBI Taxonomy" id="2672570"/>
    <lineage>
        <taxon>Bacteria</taxon>
        <taxon>Pseudomonadati</taxon>
        <taxon>Campylobacterota</taxon>
        <taxon>Epsilonproteobacteria</taxon>
        <taxon>Campylobacterales</taxon>
        <taxon>Sulfurimonadaceae</taxon>
        <taxon>Sulfurimonas</taxon>
    </lineage>
</organism>
<evidence type="ECO:0000313" key="5">
    <source>
        <dbReference type="EMBL" id="QSZ42848.1"/>
    </source>
</evidence>
<dbReference type="Proteomes" id="UP000671852">
    <property type="component" value="Chromosome"/>
</dbReference>
<dbReference type="PROSITE" id="PS51459">
    <property type="entry name" value="FIDO"/>
    <property type="match status" value="1"/>
</dbReference>
<keyword evidence="1" id="KW-0067">ATP-binding</keyword>
<dbReference type="Gene3D" id="1.10.3290.10">
    <property type="entry name" value="Fido-like domain"/>
    <property type="match status" value="1"/>
</dbReference>
<feature type="domain" description="Fido" evidence="4">
    <location>
        <begin position="105"/>
        <end position="256"/>
    </location>
</feature>
<evidence type="ECO:0000259" key="4">
    <source>
        <dbReference type="PROSITE" id="PS51459"/>
    </source>
</evidence>
<dbReference type="GO" id="GO:0005524">
    <property type="term" value="F:ATP binding"/>
    <property type="evidence" value="ECO:0007669"/>
    <property type="project" value="UniProtKB-KW"/>
</dbReference>
<reference evidence="5" key="1">
    <citation type="submission" date="2019-11" db="EMBL/GenBank/DDBJ databases">
        <authorList>
            <person name="Kojima H."/>
        </authorList>
    </citation>
    <scope>NUCLEOTIDE SEQUENCE</scope>
    <source>
        <strain evidence="5">H1576</strain>
    </source>
</reference>
<evidence type="ECO:0000313" key="6">
    <source>
        <dbReference type="Proteomes" id="UP000671852"/>
    </source>
</evidence>
<dbReference type="KEGG" id="saqt:GJV85_12260"/>
<dbReference type="InterPro" id="IPR025758">
    <property type="entry name" value="Fic/DOC_N"/>
</dbReference>
<keyword evidence="6" id="KW-1185">Reference proteome</keyword>
<dbReference type="InterPro" id="IPR036597">
    <property type="entry name" value="Fido-like_dom_sf"/>
</dbReference>
<dbReference type="InterPro" id="IPR048770">
    <property type="entry name" value="SoFic-like_C"/>
</dbReference>
<reference evidence="5" key="2">
    <citation type="submission" date="2021-04" db="EMBL/GenBank/DDBJ databases">
        <title>Isolation and characterization of a novel species of the genus Sulfurimonas.</title>
        <authorList>
            <person name="Fukui M."/>
        </authorList>
    </citation>
    <scope>NUCLEOTIDE SEQUENCE</scope>
    <source>
        <strain evidence="5">H1576</strain>
    </source>
</reference>
<dbReference type="Pfam" id="PF13784">
    <property type="entry name" value="Fic_N"/>
    <property type="match status" value="1"/>
</dbReference>
<evidence type="ECO:0000256" key="2">
    <source>
        <dbReference type="PIRSR" id="PIRSR640198-1"/>
    </source>
</evidence>
<feature type="binding site" evidence="1">
    <location>
        <position position="64"/>
    </location>
    <ligand>
        <name>ATP</name>
        <dbReference type="ChEBI" id="CHEBI:30616"/>
    </ligand>
</feature>
<protein>
    <submittedName>
        <fullName evidence="5">Fic family protein</fullName>
    </submittedName>
</protein>
<feature type="binding site" evidence="3">
    <location>
        <begin position="196"/>
        <end position="203"/>
    </location>
    <ligand>
        <name>ATP</name>
        <dbReference type="ChEBI" id="CHEBI:30616"/>
    </ligand>
</feature>
<dbReference type="AlphaFoldDB" id="A0A975GDY2"/>
<proteinExistence type="predicted"/>
<feature type="binding site" evidence="1">
    <location>
        <begin position="197"/>
        <end position="203"/>
    </location>
    <ligand>
        <name>ATP</name>
        <dbReference type="ChEBI" id="CHEBI:30616"/>
    </ligand>
</feature>